<keyword evidence="4 8" id="KW-0317">Glutathione biosynthesis</keyword>
<dbReference type="SUPFAM" id="SSF55931">
    <property type="entry name" value="Glutamine synthetase/guanido kinase"/>
    <property type="match status" value="1"/>
</dbReference>
<name>A0ABS2QC84_9BACL</name>
<organism evidence="11 12">
    <name type="scientific">Sporolactobacillus spathodeae</name>
    <dbReference type="NCBI Taxonomy" id="1465502"/>
    <lineage>
        <taxon>Bacteria</taxon>
        <taxon>Bacillati</taxon>
        <taxon>Bacillota</taxon>
        <taxon>Bacilli</taxon>
        <taxon>Bacillales</taxon>
        <taxon>Sporolactobacillaceae</taxon>
        <taxon>Sporolactobacillus</taxon>
    </lineage>
</organism>
<dbReference type="EMBL" id="JAFBEV010000032">
    <property type="protein sequence ID" value="MBM7659040.1"/>
    <property type="molecule type" value="Genomic_DNA"/>
</dbReference>
<dbReference type="PANTHER" id="PTHR38761">
    <property type="entry name" value="GLUTAMATE--CYSTEINE LIGASE"/>
    <property type="match status" value="1"/>
</dbReference>
<comment type="catalytic activity">
    <reaction evidence="7 9">
        <text>L-cysteine + L-glutamate + ATP = gamma-L-glutamyl-L-cysteine + ADP + phosphate + H(+)</text>
        <dbReference type="Rhea" id="RHEA:13285"/>
        <dbReference type="ChEBI" id="CHEBI:15378"/>
        <dbReference type="ChEBI" id="CHEBI:29985"/>
        <dbReference type="ChEBI" id="CHEBI:30616"/>
        <dbReference type="ChEBI" id="CHEBI:35235"/>
        <dbReference type="ChEBI" id="CHEBI:43474"/>
        <dbReference type="ChEBI" id="CHEBI:58173"/>
        <dbReference type="ChEBI" id="CHEBI:456216"/>
        <dbReference type="EC" id="6.3.2.2"/>
    </reaction>
</comment>
<dbReference type="EC" id="6.3.2.2" evidence="2 9"/>
<accession>A0ABS2QC84</accession>
<comment type="similarity">
    <text evidence="8">Belongs to the glutamate--cysteine ligase type 1 family.</text>
</comment>
<evidence type="ECO:0000256" key="5">
    <source>
        <dbReference type="ARBA" id="ARBA00022741"/>
    </source>
</evidence>
<comment type="caution">
    <text evidence="11">The sequence shown here is derived from an EMBL/GenBank/DDBJ whole genome shotgun (WGS) entry which is preliminary data.</text>
</comment>
<dbReference type="InterPro" id="IPR007370">
    <property type="entry name" value="Glu_cys_ligase"/>
</dbReference>
<dbReference type="Proteomes" id="UP000823201">
    <property type="component" value="Unassembled WGS sequence"/>
</dbReference>
<dbReference type="InterPro" id="IPR006334">
    <property type="entry name" value="Glut_cys_ligase"/>
</dbReference>
<sequence length="407" mass="45474">MPDMYRSLAPILQMHSLFGLERENLRIQTDGTLALTPHPSAFGDKLTHPFITTDFSESQIELITPAAASLDELSERFTRQLGTVYRGLGNELLWPLSNLPEAVPSDDAIPIADFGPHGKDKNDYRRYLAKKYGSRRQLYCGIHLNFSFNAQDLAAFLPSQEARNAFYLNCSANAMRFRFFLVYLLAASPELSGGVRYRSIRLGADGYRNLHPVFPDYSSAAHYLNSIRDAVNNGWIEGPRELYQHVRLKGDGFDDLQDAARASRLELRIPDLNPLYANGINSDDLKLIHLYLLWSAALKSDSPFDWVAQQQAGHLADQAAQMVIDDAFADAMNQLFARLEQFANAGAFPLAYDAALAAAKGRWLHPETGYAEKINTKFAEIGKTAAGLAWADEAKQRFIRAAGERVR</sequence>
<dbReference type="Gene3D" id="3.30.590.20">
    <property type="match status" value="1"/>
</dbReference>
<evidence type="ECO:0000256" key="3">
    <source>
        <dbReference type="ARBA" id="ARBA00022598"/>
    </source>
</evidence>
<proteinExistence type="inferred from homology"/>
<dbReference type="Pfam" id="PF04262">
    <property type="entry name" value="Glu_cys_ligase"/>
    <property type="match status" value="1"/>
</dbReference>
<reference evidence="11 12" key="1">
    <citation type="submission" date="2021-01" db="EMBL/GenBank/DDBJ databases">
        <title>Genomic Encyclopedia of Type Strains, Phase IV (KMG-IV): sequencing the most valuable type-strain genomes for metagenomic binning, comparative biology and taxonomic classification.</title>
        <authorList>
            <person name="Goeker M."/>
        </authorList>
    </citation>
    <scope>NUCLEOTIDE SEQUENCE [LARGE SCALE GENOMIC DNA]</scope>
    <source>
        <strain evidence="11 12">DSM 100968</strain>
    </source>
</reference>
<feature type="domain" description="Glutamate--cysteine ligase" evidence="10">
    <location>
        <begin position="16"/>
        <end position="192"/>
    </location>
</feature>
<evidence type="ECO:0000256" key="2">
    <source>
        <dbReference type="ARBA" id="ARBA00012220"/>
    </source>
</evidence>
<evidence type="ECO:0000313" key="11">
    <source>
        <dbReference type="EMBL" id="MBM7659040.1"/>
    </source>
</evidence>
<evidence type="ECO:0000256" key="4">
    <source>
        <dbReference type="ARBA" id="ARBA00022684"/>
    </source>
</evidence>
<evidence type="ECO:0000256" key="7">
    <source>
        <dbReference type="ARBA" id="ARBA00048819"/>
    </source>
</evidence>
<keyword evidence="12" id="KW-1185">Reference proteome</keyword>
<evidence type="ECO:0000256" key="8">
    <source>
        <dbReference type="RuleBase" id="RU003544"/>
    </source>
</evidence>
<dbReference type="GO" id="GO:0004357">
    <property type="term" value="F:glutamate-cysteine ligase activity"/>
    <property type="evidence" value="ECO:0007669"/>
    <property type="project" value="UniProtKB-EC"/>
</dbReference>
<keyword evidence="5" id="KW-0547">Nucleotide-binding</keyword>
<protein>
    <recommendedName>
        <fullName evidence="2 9">Glutamate--cysteine ligase</fullName>
        <ecNumber evidence="2 9">6.3.2.2</ecNumber>
    </recommendedName>
</protein>
<keyword evidence="3 8" id="KW-0436">Ligase</keyword>
<gene>
    <name evidence="11" type="ORF">JOC27_002516</name>
</gene>
<dbReference type="RefSeq" id="WP_205007585.1">
    <property type="nucleotide sequence ID" value="NZ_CBCRXA010000017.1"/>
</dbReference>
<evidence type="ECO:0000259" key="10">
    <source>
        <dbReference type="Pfam" id="PF04262"/>
    </source>
</evidence>
<dbReference type="PANTHER" id="PTHR38761:SF1">
    <property type="entry name" value="GLUTAMATE--CYSTEINE LIGASE"/>
    <property type="match status" value="1"/>
</dbReference>
<evidence type="ECO:0000256" key="1">
    <source>
        <dbReference type="ARBA" id="ARBA00005006"/>
    </source>
</evidence>
<evidence type="ECO:0000256" key="9">
    <source>
        <dbReference type="RuleBase" id="RU004391"/>
    </source>
</evidence>
<evidence type="ECO:0000256" key="6">
    <source>
        <dbReference type="ARBA" id="ARBA00022840"/>
    </source>
</evidence>
<evidence type="ECO:0000313" key="12">
    <source>
        <dbReference type="Proteomes" id="UP000823201"/>
    </source>
</evidence>
<keyword evidence="6" id="KW-0067">ATP-binding</keyword>
<comment type="pathway">
    <text evidence="1 9">Sulfur metabolism; glutathione biosynthesis; glutathione from L-cysteine and L-glutamate: step 1/2.</text>
</comment>
<dbReference type="InterPro" id="IPR014746">
    <property type="entry name" value="Gln_synth/guanido_kin_cat_dom"/>
</dbReference>